<dbReference type="GeneID" id="54588623"/>
<dbReference type="Proteomes" id="UP000800094">
    <property type="component" value="Unassembled WGS sequence"/>
</dbReference>
<feature type="domain" description="Heterokaryon incompatibility" evidence="1">
    <location>
        <begin position="55"/>
        <end position="235"/>
    </location>
</feature>
<gene>
    <name evidence="2" type="ORF">BU26DRAFT_601817</name>
</gene>
<dbReference type="AlphaFoldDB" id="A0A6A6ITS6"/>
<evidence type="ECO:0000259" key="1">
    <source>
        <dbReference type="Pfam" id="PF06985"/>
    </source>
</evidence>
<accession>A0A6A6ITS6</accession>
<dbReference type="RefSeq" id="XP_033688763.1">
    <property type="nucleotide sequence ID" value="XM_033835293.1"/>
</dbReference>
<name>A0A6A6ITS6_9PLEO</name>
<evidence type="ECO:0000313" key="2">
    <source>
        <dbReference type="EMBL" id="KAF2253759.1"/>
    </source>
</evidence>
<dbReference type="EMBL" id="ML987191">
    <property type="protein sequence ID" value="KAF2253759.1"/>
    <property type="molecule type" value="Genomic_DNA"/>
</dbReference>
<dbReference type="InterPro" id="IPR010730">
    <property type="entry name" value="HET"/>
</dbReference>
<keyword evidence="3" id="KW-1185">Reference proteome</keyword>
<dbReference type="Pfam" id="PF06985">
    <property type="entry name" value="HET"/>
    <property type="match status" value="1"/>
</dbReference>
<proteinExistence type="predicted"/>
<dbReference type="PANTHER" id="PTHR24148:SF64">
    <property type="entry name" value="HETEROKARYON INCOMPATIBILITY DOMAIN-CONTAINING PROTEIN"/>
    <property type="match status" value="1"/>
</dbReference>
<evidence type="ECO:0000313" key="3">
    <source>
        <dbReference type="Proteomes" id="UP000800094"/>
    </source>
</evidence>
<sequence>MSSSSTLEPYQHRPLTDTRSTRVLLLEPAHTNDAPLRCSLVEINLDTFDERTQSYAALSYVWGYRHGDREIVCEGKSLLVTRNCEDAMRALRLRVEPRHLWIDAICIDQKDDAYAVNERSGQISLMGEIYRTAAHVLVWFGQGTQEIFEALEHLKKIDKYKKRKRESDVLPLSLQPPWRSLPKLLAAGAIDYLRRPFGAWMSSRHTAQFKRLYDNGHLQAIFQNEWALRVWTIQEVAFARVCSIIFGRKDGGFYLISFDDFYVLTGGGGAVADPEIVGYTLSLLFKKYLRIEIQAHLREPHASSTDVDAMLRVMQLLSYMKTTESRDMVYGIYPILKAFGVELSPPDYTKPVETVYEDMTRSLIKSTQCLQPLRYAAAMDRQSLLPSWVPNWAGNRQSFLVLASIETGGFQATGGGSPVAEFPAMGQISLHGRQICQVHRRASRDCAGPKDTGSAKNPEFWHADFILAWREWLFVSGILNATSKNYSDYGALLNALSLGTCASAKRLEAFKVFISVLQYPRNCEYDLGAAASVVSKFREQAIGAEYHWTDDFYNGLVIDQALRTPRNSGIVRKALPHAMEIQQLVQDMQVWTFDRAFFLTEHGDMGMCFPTIREGDILVQFYGAGEPFALRPIEGYYILIGPTYVHALKDLDRPSEDDLRSMEKYTLI</sequence>
<dbReference type="Pfam" id="PF26639">
    <property type="entry name" value="Het-6_barrel"/>
    <property type="match status" value="1"/>
</dbReference>
<reference evidence="2" key="1">
    <citation type="journal article" date="2020" name="Stud. Mycol.">
        <title>101 Dothideomycetes genomes: a test case for predicting lifestyles and emergence of pathogens.</title>
        <authorList>
            <person name="Haridas S."/>
            <person name="Albert R."/>
            <person name="Binder M."/>
            <person name="Bloem J."/>
            <person name="Labutti K."/>
            <person name="Salamov A."/>
            <person name="Andreopoulos B."/>
            <person name="Baker S."/>
            <person name="Barry K."/>
            <person name="Bills G."/>
            <person name="Bluhm B."/>
            <person name="Cannon C."/>
            <person name="Castanera R."/>
            <person name="Culley D."/>
            <person name="Daum C."/>
            <person name="Ezra D."/>
            <person name="Gonzalez J."/>
            <person name="Henrissat B."/>
            <person name="Kuo A."/>
            <person name="Liang C."/>
            <person name="Lipzen A."/>
            <person name="Lutzoni F."/>
            <person name="Magnuson J."/>
            <person name="Mondo S."/>
            <person name="Nolan M."/>
            <person name="Ohm R."/>
            <person name="Pangilinan J."/>
            <person name="Park H.-J."/>
            <person name="Ramirez L."/>
            <person name="Alfaro M."/>
            <person name="Sun H."/>
            <person name="Tritt A."/>
            <person name="Yoshinaga Y."/>
            <person name="Zwiers L.-H."/>
            <person name="Turgeon B."/>
            <person name="Goodwin S."/>
            <person name="Spatafora J."/>
            <person name="Crous P."/>
            <person name="Grigoriev I."/>
        </authorList>
    </citation>
    <scope>NUCLEOTIDE SEQUENCE</scope>
    <source>
        <strain evidence="2">CBS 122368</strain>
    </source>
</reference>
<dbReference type="InterPro" id="IPR052895">
    <property type="entry name" value="HetReg/Transcr_Mod"/>
</dbReference>
<organism evidence="2 3">
    <name type="scientific">Trematosphaeria pertusa</name>
    <dbReference type="NCBI Taxonomy" id="390896"/>
    <lineage>
        <taxon>Eukaryota</taxon>
        <taxon>Fungi</taxon>
        <taxon>Dikarya</taxon>
        <taxon>Ascomycota</taxon>
        <taxon>Pezizomycotina</taxon>
        <taxon>Dothideomycetes</taxon>
        <taxon>Pleosporomycetidae</taxon>
        <taxon>Pleosporales</taxon>
        <taxon>Massarineae</taxon>
        <taxon>Trematosphaeriaceae</taxon>
        <taxon>Trematosphaeria</taxon>
    </lineage>
</organism>
<dbReference type="OrthoDB" id="194358at2759"/>
<dbReference type="PANTHER" id="PTHR24148">
    <property type="entry name" value="ANKYRIN REPEAT DOMAIN-CONTAINING PROTEIN 39 HOMOLOG-RELATED"/>
    <property type="match status" value="1"/>
</dbReference>
<protein>
    <submittedName>
        <fullName evidence="2">HET-domain-containing protein</fullName>
    </submittedName>
</protein>